<name>A0ABP0CXE3_9PEZI</name>
<protein>
    <recommendedName>
        <fullName evidence="4">ASST-domain-containing protein</fullName>
    </recommendedName>
</protein>
<comment type="caution">
    <text evidence="2">The sequence shown here is derived from an EMBL/GenBank/DDBJ whole genome shotgun (WGS) entry which is preliminary data.</text>
</comment>
<evidence type="ECO:0000313" key="2">
    <source>
        <dbReference type="EMBL" id="CAK7235829.1"/>
    </source>
</evidence>
<keyword evidence="3" id="KW-1185">Reference proteome</keyword>
<feature type="chain" id="PRO_5045195479" description="ASST-domain-containing protein" evidence="1">
    <location>
        <begin position="26"/>
        <end position="506"/>
    </location>
</feature>
<gene>
    <name evidence="2" type="ORF">SEUCBS140593_009413</name>
</gene>
<reference evidence="2 3" key="1">
    <citation type="submission" date="2024-01" db="EMBL/GenBank/DDBJ databases">
        <authorList>
            <person name="Allen C."/>
            <person name="Tagirdzhanova G."/>
        </authorList>
    </citation>
    <scope>NUCLEOTIDE SEQUENCE [LARGE SCALE GENOMIC DNA]</scope>
</reference>
<dbReference type="EMBL" id="CAWUHD010000153">
    <property type="protein sequence ID" value="CAK7235829.1"/>
    <property type="molecule type" value="Genomic_DNA"/>
</dbReference>
<dbReference type="InterPro" id="IPR039535">
    <property type="entry name" value="ASST-like"/>
</dbReference>
<dbReference type="PANTHER" id="PTHR35340">
    <property type="entry name" value="PQQ ENZYME REPEAT PROTEIN-RELATED"/>
    <property type="match status" value="1"/>
</dbReference>
<dbReference type="PANTHER" id="PTHR35340:SF6">
    <property type="entry name" value="ASST-DOMAIN-CONTAINING PROTEIN"/>
    <property type="match status" value="1"/>
</dbReference>
<feature type="signal peptide" evidence="1">
    <location>
        <begin position="1"/>
        <end position="25"/>
    </location>
</feature>
<organism evidence="2 3">
    <name type="scientific">Sporothrix eucalyptigena</name>
    <dbReference type="NCBI Taxonomy" id="1812306"/>
    <lineage>
        <taxon>Eukaryota</taxon>
        <taxon>Fungi</taxon>
        <taxon>Dikarya</taxon>
        <taxon>Ascomycota</taxon>
        <taxon>Pezizomycotina</taxon>
        <taxon>Sordariomycetes</taxon>
        <taxon>Sordariomycetidae</taxon>
        <taxon>Ophiostomatales</taxon>
        <taxon>Ophiostomataceae</taxon>
        <taxon>Sporothrix</taxon>
    </lineage>
</organism>
<evidence type="ECO:0000313" key="3">
    <source>
        <dbReference type="Proteomes" id="UP001642482"/>
    </source>
</evidence>
<evidence type="ECO:0008006" key="4">
    <source>
        <dbReference type="Google" id="ProtNLM"/>
    </source>
</evidence>
<dbReference type="Proteomes" id="UP001642482">
    <property type="component" value="Unassembled WGS sequence"/>
</dbReference>
<proteinExistence type="predicted"/>
<evidence type="ECO:0000256" key="1">
    <source>
        <dbReference type="SAM" id="SignalP"/>
    </source>
</evidence>
<dbReference type="InterPro" id="IPR053143">
    <property type="entry name" value="Arylsulfate_ST"/>
</dbReference>
<keyword evidence="1" id="KW-0732">Signal</keyword>
<sequence length="506" mass="54528">MARSRHYWAMMVLLASSLGITDVGAQGLWPLQTYKSSPAETPFLNVTKLGQTEQGFLFFSPNDIVRGSGHPTIYSDDGQLIWQGPNQTTFAMQPQIFDGEPVVTYWEGTAGFGFGFGQITIIDNTYQSIYNVTLSCKEQNFVTVFDPESLPSCVDVHESQLTDNGTLLVTAVNITQADLSSVGGPIDGWVQDGLVYEIDVKTNEVLFRWSAVEHLAEAPLSYVIAPLGSEGAGSGNKSDPYGYAHINSIAKYGENYLVSSRYMCSVFLLAPNGSVIWHLHGRYGGDFHLELGTSFCYQHDVRIIAATAERVTLSMHNNDNTEFTGATYVTTGLVLDLALQGNKTVSLGGRMWDAAESVYVQSQGGYQSLGNGHVLLGHGAVPKIEEFDANGAIVMRARFGFDNTMQSYRAYRYPWVGHPSTVPDAVACLSAATGQATVYVSWNGATDVISWNVYVNNTLTQSAPRNGFETAIAVPGLPSSASVVVEAVGGVGNGTKSAPVVVGQRC</sequence>
<accession>A0ABP0CXE3</accession>
<dbReference type="Pfam" id="PF14269">
    <property type="entry name" value="Arylsulfotran_2"/>
    <property type="match status" value="1"/>
</dbReference>